<feature type="region of interest" description="Disordered" evidence="1">
    <location>
        <begin position="1171"/>
        <end position="1195"/>
    </location>
</feature>
<dbReference type="Gene3D" id="2.60.120.10">
    <property type="entry name" value="Jelly Rolls"/>
    <property type="match status" value="3"/>
</dbReference>
<dbReference type="InterPro" id="IPR018490">
    <property type="entry name" value="cNMP-bd_dom_sf"/>
</dbReference>
<organism evidence="3 4">
    <name type="scientific">Vitrella brassicaformis (strain CCMP3155)</name>
    <dbReference type="NCBI Taxonomy" id="1169540"/>
    <lineage>
        <taxon>Eukaryota</taxon>
        <taxon>Sar</taxon>
        <taxon>Alveolata</taxon>
        <taxon>Colpodellida</taxon>
        <taxon>Vitrellaceae</taxon>
        <taxon>Vitrella</taxon>
    </lineage>
</organism>
<feature type="compositionally biased region" description="Pro residues" evidence="1">
    <location>
        <begin position="882"/>
        <end position="897"/>
    </location>
</feature>
<dbReference type="OrthoDB" id="166212at2759"/>
<dbReference type="PROSITE" id="PS00888">
    <property type="entry name" value="CNMP_BINDING_1"/>
    <property type="match status" value="1"/>
</dbReference>
<dbReference type="InParanoid" id="A0A0G4EN33"/>
<feature type="compositionally biased region" description="Low complexity" evidence="1">
    <location>
        <begin position="116"/>
        <end position="128"/>
    </location>
</feature>
<dbReference type="PANTHER" id="PTHR23011">
    <property type="entry name" value="CYCLIC NUCLEOTIDE-BINDING DOMAIN CONTAINING PROTEIN"/>
    <property type="match status" value="1"/>
</dbReference>
<dbReference type="CDD" id="cd00038">
    <property type="entry name" value="CAP_ED"/>
    <property type="match status" value="1"/>
</dbReference>
<feature type="compositionally biased region" description="Pro residues" evidence="1">
    <location>
        <begin position="917"/>
        <end position="926"/>
    </location>
</feature>
<dbReference type="InterPro" id="IPR018488">
    <property type="entry name" value="cNMP-bd_CS"/>
</dbReference>
<dbReference type="AlphaFoldDB" id="A0A0G4EN33"/>
<evidence type="ECO:0000313" key="3">
    <source>
        <dbReference type="EMBL" id="CEL98438.1"/>
    </source>
</evidence>
<dbReference type="EMBL" id="CDMY01000270">
    <property type="protein sequence ID" value="CEL98438.1"/>
    <property type="molecule type" value="Genomic_DNA"/>
</dbReference>
<proteinExistence type="predicted"/>
<accession>A0A0G4EN33</accession>
<name>A0A0G4EN33_VITBC</name>
<dbReference type="Proteomes" id="UP000041254">
    <property type="component" value="Unassembled WGS sequence"/>
</dbReference>
<protein>
    <recommendedName>
        <fullName evidence="2">Cyclic nucleotide-binding domain-containing protein</fullName>
    </recommendedName>
</protein>
<feature type="compositionally biased region" description="Polar residues" evidence="1">
    <location>
        <begin position="658"/>
        <end position="667"/>
    </location>
</feature>
<feature type="region of interest" description="Disordered" evidence="1">
    <location>
        <begin position="843"/>
        <end position="942"/>
    </location>
</feature>
<evidence type="ECO:0000259" key="2">
    <source>
        <dbReference type="PROSITE" id="PS50042"/>
    </source>
</evidence>
<feature type="region of interest" description="Disordered" evidence="1">
    <location>
        <begin position="725"/>
        <end position="747"/>
    </location>
</feature>
<dbReference type="SUPFAM" id="SSF51206">
    <property type="entry name" value="cAMP-binding domain-like"/>
    <property type="match status" value="2"/>
</dbReference>
<feature type="compositionally biased region" description="Polar residues" evidence="1">
    <location>
        <begin position="736"/>
        <end position="747"/>
    </location>
</feature>
<feature type="region of interest" description="Disordered" evidence="1">
    <location>
        <begin position="108"/>
        <end position="170"/>
    </location>
</feature>
<evidence type="ECO:0000313" key="4">
    <source>
        <dbReference type="Proteomes" id="UP000041254"/>
    </source>
</evidence>
<sequence length="1229" mass="135965">MEDSDGRRLRTCVEILKNQPPKERSVYHVSQLRRLLEQNSFFSTLPEKTQKAVCQNLLYECFVKGTYLCRQGEEADNFYIILRGTCGIYIKPEQLLPAYLRIQTPQPIQLPESEESSSSSASSSAQPSPTRPVTAPRTPEAPSPTSVRRVSTRKSLGSQQPSPALRGRTFMSEAAIESEEGEEDEWGDRPRWAAFRVGILSSGASFGERGLITEQKRAASIKALLGPVEACYLTKRAFNSILKKEMGKKYRKKLAFIRKYVPGYGRVAEKCVDAISYFFKQQFFKMGQFLENEMQPSHNELMVIVQGEVRIIKQEDECKRLQESLDAMGPPPFPPPVLATLSEGQWVGLSVLKDLRIFHHISSKRGGRQRVIEEREKDEGLFEYAAVAGSRAVEVMVIDRKDVERHLSMEFRSSMKEMARQRARLYESRYRRFYALREAFTRQELTRKCQDVQRLVGLLWNSTFLEDVDTLKTRVPPPLSISHFPPPKPSSGICDLVLPAGVAQYLNNSPLASIRRHNQLWHHLDVFMDSLRFARPHEVDEEGAPRPLPDIRFFPLVAPSMVLTPETLEALRGTIEELRSLAILDAATRPSTAPPPTAATERRELDRPSSAIPVPLPESASSSRAFITDGERPDVDPSSPPLLLCKSMSSRHLAADEPQQQQRSETQLVRPASTAYMSTTAQGESILDWWTESNRGLSSASSSAAGYHWIDNRTAVSRETGSIVTLGRRRARRSRPTTQGAPTQRRTCTCAQAPETPLFEGGSSILQGVSRPPSHPTLPSAKDRRRRESLMSAASGASEVPRRTPSERAVVFPLEGLSDAPIADVGQQLGALAEPSPILTGIPLAAPSGLRPAKQMSPDTSPVVTKNPTPAPLSSGPTPIRQAPPPPHPPPPPPPGPEHQAEAEPQMRQETPASPYQRPPPPPSPVLLPLFPDSRPVTPRQRSVGVDLRFVKLGQAVHQDRQDTTGASPVAKSAKRRLVQVALGDIEAHLGDDQADIIDQYMMGVTGAAYGFIQEQVRGALTAAMGRAKEKPSVPAGTMGGRHMYRREVKKKLEEQASQKEDRSAFFIQNTMAQLPPEPAQRKKLSRGRALHPLDFAHTLTSVPSRSQLVDSVPKPPDMENTRERPFHLAAAKSSAAMKMAWFRSDIPTAESKADGEGEEQPQYAAGGKVPLSKVLPAPTGRSKSNRGLLFKPEDANETMQRLEYQHSIGTLKTLPRPSVKVTALCSPY</sequence>
<feature type="region of interest" description="Disordered" evidence="1">
    <location>
        <begin position="586"/>
        <end position="674"/>
    </location>
</feature>
<feature type="region of interest" description="Disordered" evidence="1">
    <location>
        <begin position="761"/>
        <end position="805"/>
    </location>
</feature>
<feature type="domain" description="Cyclic nucleotide-binding" evidence="2">
    <location>
        <begin position="197"/>
        <end position="259"/>
    </location>
</feature>
<dbReference type="PROSITE" id="PS00889">
    <property type="entry name" value="CNMP_BINDING_2"/>
    <property type="match status" value="1"/>
</dbReference>
<reference evidence="3 4" key="1">
    <citation type="submission" date="2014-11" db="EMBL/GenBank/DDBJ databases">
        <authorList>
            <person name="Zhu J."/>
            <person name="Qi W."/>
            <person name="Song R."/>
        </authorList>
    </citation>
    <scope>NUCLEOTIDE SEQUENCE [LARGE SCALE GENOMIC DNA]</scope>
</reference>
<keyword evidence="4" id="KW-1185">Reference proteome</keyword>
<dbReference type="InterPro" id="IPR000595">
    <property type="entry name" value="cNMP-bd_dom"/>
</dbReference>
<dbReference type="InterPro" id="IPR014710">
    <property type="entry name" value="RmlC-like_jellyroll"/>
</dbReference>
<evidence type="ECO:0000256" key="1">
    <source>
        <dbReference type="SAM" id="MobiDB-lite"/>
    </source>
</evidence>
<dbReference type="PANTHER" id="PTHR23011:SF28">
    <property type="entry name" value="CYCLIC NUCLEOTIDE-BINDING DOMAIN CONTAINING PROTEIN"/>
    <property type="match status" value="1"/>
</dbReference>
<feature type="compositionally biased region" description="Polar residues" evidence="1">
    <location>
        <begin position="143"/>
        <end position="162"/>
    </location>
</feature>
<gene>
    <name evidence="3" type="ORF">Vbra_12489</name>
</gene>
<feature type="domain" description="Cyclic nucleotide-binding" evidence="2">
    <location>
        <begin position="41"/>
        <end position="91"/>
    </location>
</feature>
<dbReference type="VEuPathDB" id="CryptoDB:Vbra_12489"/>
<dbReference type="PROSITE" id="PS50042">
    <property type="entry name" value="CNMP_BINDING_3"/>
    <property type="match status" value="2"/>
</dbReference>
<feature type="compositionally biased region" description="Polar residues" evidence="1">
    <location>
        <begin position="857"/>
        <end position="868"/>
    </location>
</feature>